<evidence type="ECO:0000256" key="3">
    <source>
        <dbReference type="ARBA" id="ARBA00022842"/>
    </source>
</evidence>
<evidence type="ECO:0000256" key="2">
    <source>
        <dbReference type="ARBA" id="ARBA00022723"/>
    </source>
</evidence>
<dbReference type="InterPro" id="IPR015813">
    <property type="entry name" value="Pyrv/PenolPyrv_kinase-like_dom"/>
</dbReference>
<protein>
    <submittedName>
        <fullName evidence="5">Citrate lyase subunit beta</fullName>
        <ecNumber evidence="5">4.1.3.6</ecNumber>
    </submittedName>
</protein>
<comment type="cofactor">
    <cofactor evidence="1">
        <name>Mg(2+)</name>
        <dbReference type="ChEBI" id="CHEBI:18420"/>
    </cofactor>
</comment>
<gene>
    <name evidence="5" type="primary">citE_5</name>
    <name evidence="5" type="ORF">SDC9_22237</name>
</gene>
<feature type="domain" description="HpcH/HpaI aldolase/citrate lyase" evidence="4">
    <location>
        <begin position="6"/>
        <end position="224"/>
    </location>
</feature>
<dbReference type="EMBL" id="VSSQ01000097">
    <property type="protein sequence ID" value="MPL76392.1"/>
    <property type="molecule type" value="Genomic_DNA"/>
</dbReference>
<sequence length="291" mass="32144">MNSLYRTMLFVPGNAPAKLTKAEIYGADCVIFDLEDAVSVQEKDAARDLVRTFLSYYHIDCRVGIRVNAQDTPYYEEDVKAMVPLKPDFLRLPKSETAKNIQELDIFMSQCEKEAGIPEGTVKIVATIETALGVQNAFEIATASKRILGIGLGAEDFRTDMRMTRSEDGQEILYARNRISLAAHAAGVMPLDYVYSNFNNTEGFTADVRFGKMLGFTCKSVIHPSQIPLVHAVYDPTEKEIEHAKQVLVVYDQAMAKGSGVIALNGKMIDMPMVTRAKAVLAYAKASGKEI</sequence>
<organism evidence="5">
    <name type="scientific">bioreactor metagenome</name>
    <dbReference type="NCBI Taxonomy" id="1076179"/>
    <lineage>
        <taxon>unclassified sequences</taxon>
        <taxon>metagenomes</taxon>
        <taxon>ecological metagenomes</taxon>
    </lineage>
</organism>
<dbReference type="Pfam" id="PF03328">
    <property type="entry name" value="HpcH_HpaI"/>
    <property type="match status" value="1"/>
</dbReference>
<reference evidence="5" key="1">
    <citation type="submission" date="2019-08" db="EMBL/GenBank/DDBJ databases">
        <authorList>
            <person name="Kucharzyk K."/>
            <person name="Murdoch R.W."/>
            <person name="Higgins S."/>
            <person name="Loffler F."/>
        </authorList>
    </citation>
    <scope>NUCLEOTIDE SEQUENCE</scope>
</reference>
<dbReference type="InterPro" id="IPR040442">
    <property type="entry name" value="Pyrv_kinase-like_dom_sf"/>
</dbReference>
<dbReference type="PANTHER" id="PTHR32308">
    <property type="entry name" value="LYASE BETA SUBUNIT, PUTATIVE (AFU_ORTHOLOGUE AFUA_4G13030)-RELATED"/>
    <property type="match status" value="1"/>
</dbReference>
<keyword evidence="3" id="KW-0460">Magnesium</keyword>
<evidence type="ECO:0000259" key="4">
    <source>
        <dbReference type="Pfam" id="PF03328"/>
    </source>
</evidence>
<keyword evidence="5" id="KW-0456">Lyase</keyword>
<dbReference type="GO" id="GO:0008815">
    <property type="term" value="F:citrate (pro-3S)-lyase activity"/>
    <property type="evidence" value="ECO:0007669"/>
    <property type="project" value="UniProtKB-EC"/>
</dbReference>
<dbReference type="GO" id="GO:0000287">
    <property type="term" value="F:magnesium ion binding"/>
    <property type="evidence" value="ECO:0007669"/>
    <property type="project" value="TreeGrafter"/>
</dbReference>
<keyword evidence="2" id="KW-0479">Metal-binding</keyword>
<dbReference type="InterPro" id="IPR005000">
    <property type="entry name" value="Aldolase/citrate-lyase_domain"/>
</dbReference>
<evidence type="ECO:0000256" key="1">
    <source>
        <dbReference type="ARBA" id="ARBA00001946"/>
    </source>
</evidence>
<evidence type="ECO:0000313" key="5">
    <source>
        <dbReference type="EMBL" id="MPL76392.1"/>
    </source>
</evidence>
<proteinExistence type="predicted"/>
<dbReference type="EC" id="4.1.3.6" evidence="5"/>
<comment type="caution">
    <text evidence="5">The sequence shown here is derived from an EMBL/GenBank/DDBJ whole genome shotgun (WGS) entry which is preliminary data.</text>
</comment>
<accession>A0A644UC07</accession>
<dbReference type="PANTHER" id="PTHR32308:SF10">
    <property type="entry name" value="CITRATE LYASE SUBUNIT BETA"/>
    <property type="match status" value="1"/>
</dbReference>
<dbReference type="InterPro" id="IPR011206">
    <property type="entry name" value="Citrate_lyase_beta/mcl1/mcl2"/>
</dbReference>
<dbReference type="PIRSF" id="PIRSF015582">
    <property type="entry name" value="Cit_lyase_B"/>
    <property type="match status" value="1"/>
</dbReference>
<dbReference type="SUPFAM" id="SSF51621">
    <property type="entry name" value="Phosphoenolpyruvate/pyruvate domain"/>
    <property type="match status" value="1"/>
</dbReference>
<name>A0A644UC07_9ZZZZ</name>
<dbReference type="GO" id="GO:0006107">
    <property type="term" value="P:oxaloacetate metabolic process"/>
    <property type="evidence" value="ECO:0007669"/>
    <property type="project" value="TreeGrafter"/>
</dbReference>
<dbReference type="Gene3D" id="3.20.20.60">
    <property type="entry name" value="Phosphoenolpyruvate-binding domains"/>
    <property type="match status" value="1"/>
</dbReference>
<dbReference type="AlphaFoldDB" id="A0A644UC07"/>